<proteinExistence type="inferred from homology"/>
<sequence>MIELGKKQTLKVLRQKEIGVYLGEGIAGEPGVLLPKRQVPEGTAVGSEIEVFLYKDSEDRPIATVREPLLSLGELEVLEVVEAGRIGAFLNWGLERDLFLPYKEQKWKVRPGEKVLVALYVDKSQRLCATMKVDDYLSADSPYEKDSSVTGVLYEINQDLGAFVAVDNRYFGLIPAGEVNREMKTGVTVEARVARVREDGKLILSVREKAYKQLNVDAEAVLSLIEAYGGVLPFTDKADPSLIKLETGLSKNAFKRAVGHLLKEGMIQIKTETIELIRR</sequence>
<evidence type="ECO:0000313" key="3">
    <source>
        <dbReference type="EMBL" id="MCD2492796.1"/>
    </source>
</evidence>
<dbReference type="AlphaFoldDB" id="A0AAP2RJ48"/>
<keyword evidence="4" id="KW-1185">Reference proteome</keyword>
<dbReference type="InterPro" id="IPR014464">
    <property type="entry name" value="CvfB_fam"/>
</dbReference>
<dbReference type="SMART" id="SM00316">
    <property type="entry name" value="S1"/>
    <property type="match status" value="1"/>
</dbReference>
<gene>
    <name evidence="3" type="ORF">LQE92_09155</name>
</gene>
<evidence type="ECO:0000259" key="2">
    <source>
        <dbReference type="PROSITE" id="PS50126"/>
    </source>
</evidence>
<dbReference type="InterPro" id="IPR040764">
    <property type="entry name" value="CvfB_WH"/>
</dbReference>
<dbReference type="Pfam" id="PF17783">
    <property type="entry name" value="WHD_CvfB"/>
    <property type="match status" value="1"/>
</dbReference>
<name>A0AAP2RJ48_9FIRM</name>
<evidence type="ECO:0000256" key="1">
    <source>
        <dbReference type="PIRNR" id="PIRNR012524"/>
    </source>
</evidence>
<dbReference type="InterPro" id="IPR003029">
    <property type="entry name" value="S1_domain"/>
</dbReference>
<dbReference type="GO" id="GO:0003676">
    <property type="term" value="F:nucleic acid binding"/>
    <property type="evidence" value="ECO:0007669"/>
    <property type="project" value="InterPro"/>
</dbReference>
<dbReference type="EMBL" id="JAJNOR010000005">
    <property type="protein sequence ID" value="MCD2492796.1"/>
    <property type="molecule type" value="Genomic_DNA"/>
</dbReference>
<accession>A0AAP2RJ48</accession>
<evidence type="ECO:0000313" key="4">
    <source>
        <dbReference type="Proteomes" id="UP001299265"/>
    </source>
</evidence>
<dbReference type="PROSITE" id="PS50126">
    <property type="entry name" value="S1"/>
    <property type="match status" value="1"/>
</dbReference>
<organism evidence="3 4">
    <name type="scientific">Lientehia hominis</name>
    <dbReference type="NCBI Taxonomy" id="2897778"/>
    <lineage>
        <taxon>Bacteria</taxon>
        <taxon>Bacillati</taxon>
        <taxon>Bacillota</taxon>
        <taxon>Clostridia</taxon>
        <taxon>Lachnospirales</taxon>
        <taxon>Lachnospiraceae</taxon>
        <taxon>Lientehia</taxon>
    </lineage>
</organism>
<dbReference type="RefSeq" id="WP_231062681.1">
    <property type="nucleotide sequence ID" value="NZ_JAJNOR010000005.1"/>
</dbReference>
<dbReference type="InterPro" id="IPR039566">
    <property type="entry name" value="CvfB_S1_st"/>
</dbReference>
<dbReference type="Proteomes" id="UP001299265">
    <property type="component" value="Unassembled WGS sequence"/>
</dbReference>
<protein>
    <submittedName>
        <fullName evidence="3">S1-like domain-containing RNA-binding protein</fullName>
    </submittedName>
</protein>
<dbReference type="Pfam" id="PF13509">
    <property type="entry name" value="S1_2"/>
    <property type="match status" value="2"/>
</dbReference>
<dbReference type="PANTHER" id="PTHR37296">
    <property type="entry name" value="CONSERVED VIRULENCE FACTOR B"/>
    <property type="match status" value="1"/>
</dbReference>
<comment type="similarity">
    <text evidence="1">Belongs to the CvfB family.</text>
</comment>
<feature type="domain" description="S1 motif" evidence="2">
    <location>
        <begin position="146"/>
        <end position="207"/>
    </location>
</feature>
<dbReference type="Gene3D" id="2.40.50.140">
    <property type="entry name" value="Nucleic acid-binding proteins"/>
    <property type="match status" value="2"/>
</dbReference>
<dbReference type="SUPFAM" id="SSF50249">
    <property type="entry name" value="Nucleic acid-binding proteins"/>
    <property type="match status" value="1"/>
</dbReference>
<dbReference type="InterPro" id="IPR036388">
    <property type="entry name" value="WH-like_DNA-bd_sf"/>
</dbReference>
<dbReference type="InterPro" id="IPR048587">
    <property type="entry name" value="CvfB_S1_3rd"/>
</dbReference>
<reference evidence="3 4" key="1">
    <citation type="submission" date="2021-11" db="EMBL/GenBank/DDBJ databases">
        <title>Lacrimispora sp. nov. NSJ-141 isolated from human feces.</title>
        <authorList>
            <person name="Abdugheni R."/>
        </authorList>
    </citation>
    <scope>NUCLEOTIDE SEQUENCE [LARGE SCALE GENOMIC DNA]</scope>
    <source>
        <strain evidence="3 4">NSJ-141</strain>
    </source>
</reference>
<comment type="caution">
    <text evidence="3">The sequence shown here is derived from an EMBL/GenBank/DDBJ whole genome shotgun (WGS) entry which is preliminary data.</text>
</comment>
<dbReference type="PIRSF" id="PIRSF012524">
    <property type="entry name" value="YitL_S1"/>
    <property type="match status" value="1"/>
</dbReference>
<dbReference type="PANTHER" id="PTHR37296:SF1">
    <property type="entry name" value="CONSERVED VIRULENCE FACTOR B"/>
    <property type="match status" value="1"/>
</dbReference>
<dbReference type="Pfam" id="PF21543">
    <property type="entry name" value="CvfB_2nd"/>
    <property type="match status" value="1"/>
</dbReference>
<dbReference type="InterPro" id="IPR012340">
    <property type="entry name" value="NA-bd_OB-fold"/>
</dbReference>
<dbReference type="Gene3D" id="1.10.10.10">
    <property type="entry name" value="Winged helix-like DNA-binding domain superfamily/Winged helix DNA-binding domain"/>
    <property type="match status" value="1"/>
</dbReference>